<feature type="chain" id="PRO_5047347814" description="Xaa-Pro dipeptidyl-peptidase C-terminal domain-containing protein" evidence="2">
    <location>
        <begin position="22"/>
        <end position="552"/>
    </location>
</feature>
<dbReference type="PANTHER" id="PTHR22946:SF9">
    <property type="entry name" value="POLYKETIDE TRANSFERASE AF380"/>
    <property type="match status" value="1"/>
</dbReference>
<dbReference type="Gene3D" id="2.60.120.260">
    <property type="entry name" value="Galactose-binding domain-like"/>
    <property type="match status" value="1"/>
</dbReference>
<dbReference type="NCBIfam" id="TIGR00976">
    <property type="entry name" value="CocE_NonD"/>
    <property type="match status" value="1"/>
</dbReference>
<organism evidence="4 5">
    <name type="scientific">Piscirickettsia litoralis</name>
    <dbReference type="NCBI Taxonomy" id="1891921"/>
    <lineage>
        <taxon>Bacteria</taxon>
        <taxon>Pseudomonadati</taxon>
        <taxon>Pseudomonadota</taxon>
        <taxon>Gammaproteobacteria</taxon>
        <taxon>Thiotrichales</taxon>
        <taxon>Piscirickettsiaceae</taxon>
        <taxon>Piscirickettsia</taxon>
    </lineage>
</organism>
<reference evidence="4 5" key="1">
    <citation type="submission" date="2016-08" db="EMBL/GenBank/DDBJ databases">
        <title>Draft genome sequence of Candidatus Piscirickettsia litoralis, from seawater.</title>
        <authorList>
            <person name="Wan X."/>
            <person name="Lee A.J."/>
            <person name="Hou S."/>
            <person name="Donachie S.P."/>
        </authorList>
    </citation>
    <scope>NUCLEOTIDE SEQUENCE [LARGE SCALE GENOMIC DNA]</scope>
    <source>
        <strain evidence="4 5">Y2</strain>
    </source>
</reference>
<dbReference type="SUPFAM" id="SSF53474">
    <property type="entry name" value="alpha/beta-Hydrolases"/>
    <property type="match status" value="1"/>
</dbReference>
<dbReference type="InterPro" id="IPR013736">
    <property type="entry name" value="Xaa-Pro_dipept_C"/>
</dbReference>
<dbReference type="PANTHER" id="PTHR22946">
    <property type="entry name" value="DIENELACTONE HYDROLASE DOMAIN-CONTAINING PROTEIN-RELATED"/>
    <property type="match status" value="1"/>
</dbReference>
<keyword evidence="5" id="KW-1185">Reference proteome</keyword>
<dbReference type="Pfam" id="PF02129">
    <property type="entry name" value="Peptidase_S15"/>
    <property type="match status" value="1"/>
</dbReference>
<dbReference type="InterPro" id="IPR008979">
    <property type="entry name" value="Galactose-bd-like_sf"/>
</dbReference>
<comment type="caution">
    <text evidence="4">The sequence shown here is derived from an EMBL/GenBank/DDBJ whole genome shotgun (WGS) entry which is preliminary data.</text>
</comment>
<dbReference type="InterPro" id="IPR029058">
    <property type="entry name" value="AB_hydrolase_fold"/>
</dbReference>
<dbReference type="InterPro" id="IPR005674">
    <property type="entry name" value="CocE/Ser_esterase"/>
</dbReference>
<evidence type="ECO:0000259" key="3">
    <source>
        <dbReference type="SMART" id="SM00939"/>
    </source>
</evidence>
<sequence>MIKKILLFLSVTLALFTPLMAFTASSYPVTFKDVYITDPIDGVQISARVYYPEVKSPVLFPAIVMPNSWDMNKFEYIVQAKDFAEEGYVALTYSARGWGSSTGKVDGGGPNDMADIKAILDWLPKNTPTDASRVGMAGISYGGGLSLLAAAHFPTQVKVVAAMSGWADLYDSLDGNGSPARVWGELLLQTGKVLGHLPEEIQQNYDNITEHRNMAETIAWAKERSPDLAENLATLNQYQTPIYLSNNFEDRLFKPNYLLTFFNQLKTNDKYMDLNQGIHATAELSGLVDIAGADKSNYVWNHVHGWFDHYLKGVNNEFVGQPKINMQVRQSKQYIHINPVNSNDIQETHYYLLPRHLESKIIKDSAYHRYGSLQSVAPNEILATNQINADKITGISSGVPILSSLLQPFVSTPAYFPLVSTNGAITYISAPVTEDKLIAGTAEVTAWVKPSSEKMQLIAYLYDECTTGLCKGWGTLISHGPVTLYHAATSQAQKVVIPLRSAAYELAKGHALALAFATHDLLYTPPASENYTIEFNYPAVEPAELVVPYYQG</sequence>
<evidence type="ECO:0000313" key="4">
    <source>
        <dbReference type="EMBL" id="ODN42711.1"/>
    </source>
</evidence>
<dbReference type="SMART" id="SM00939">
    <property type="entry name" value="PepX_C"/>
    <property type="match status" value="1"/>
</dbReference>
<dbReference type="EMBL" id="MDTU01000001">
    <property type="protein sequence ID" value="ODN42711.1"/>
    <property type="molecule type" value="Genomic_DNA"/>
</dbReference>
<dbReference type="InterPro" id="IPR050261">
    <property type="entry name" value="FrsA_esterase"/>
</dbReference>
<dbReference type="Gene3D" id="3.40.50.1820">
    <property type="entry name" value="alpha/beta hydrolase"/>
    <property type="match status" value="1"/>
</dbReference>
<dbReference type="InterPro" id="IPR000383">
    <property type="entry name" value="Xaa-Pro-like_dom"/>
</dbReference>
<dbReference type="Pfam" id="PF08530">
    <property type="entry name" value="PepX_C"/>
    <property type="match status" value="1"/>
</dbReference>
<evidence type="ECO:0000313" key="5">
    <source>
        <dbReference type="Proteomes" id="UP000094329"/>
    </source>
</evidence>
<feature type="signal peptide" evidence="2">
    <location>
        <begin position="1"/>
        <end position="21"/>
    </location>
</feature>
<keyword evidence="1" id="KW-0378">Hydrolase</keyword>
<name>A0ABX3A4W8_9GAMM</name>
<dbReference type="Proteomes" id="UP000094329">
    <property type="component" value="Unassembled WGS sequence"/>
</dbReference>
<dbReference type="RefSeq" id="WP_069312509.1">
    <property type="nucleotide sequence ID" value="NZ_MDTU01000001.1"/>
</dbReference>
<evidence type="ECO:0000256" key="1">
    <source>
        <dbReference type="ARBA" id="ARBA00022801"/>
    </source>
</evidence>
<evidence type="ECO:0000256" key="2">
    <source>
        <dbReference type="SAM" id="SignalP"/>
    </source>
</evidence>
<keyword evidence="2" id="KW-0732">Signal</keyword>
<protein>
    <recommendedName>
        <fullName evidence="3">Xaa-Pro dipeptidyl-peptidase C-terminal domain-containing protein</fullName>
    </recommendedName>
</protein>
<proteinExistence type="predicted"/>
<gene>
    <name evidence="4" type="ORF">BGC07_06985</name>
</gene>
<accession>A0ABX3A4W8</accession>
<dbReference type="SUPFAM" id="SSF49785">
    <property type="entry name" value="Galactose-binding domain-like"/>
    <property type="match status" value="1"/>
</dbReference>
<feature type="domain" description="Xaa-Pro dipeptidyl-peptidase C-terminal" evidence="3">
    <location>
        <begin position="304"/>
        <end position="546"/>
    </location>
</feature>